<dbReference type="Proteomes" id="UP001165498">
    <property type="component" value="Unassembled WGS sequence"/>
</dbReference>
<feature type="transmembrane region" description="Helical" evidence="1">
    <location>
        <begin position="125"/>
        <end position="145"/>
    </location>
</feature>
<feature type="transmembrane region" description="Helical" evidence="1">
    <location>
        <begin position="87"/>
        <end position="105"/>
    </location>
</feature>
<gene>
    <name evidence="2" type="ORF">NM961_05170</name>
</gene>
<comment type="caution">
    <text evidence="2">The sequence shown here is derived from an EMBL/GenBank/DDBJ whole genome shotgun (WGS) entry which is preliminary data.</text>
</comment>
<evidence type="ECO:0000313" key="2">
    <source>
        <dbReference type="EMBL" id="MCQ4164097.1"/>
    </source>
</evidence>
<keyword evidence="1" id="KW-0812">Transmembrane</keyword>
<dbReference type="InterPro" id="IPR018719">
    <property type="entry name" value="DUF2243_membrane"/>
</dbReference>
<keyword evidence="1" id="KW-1133">Transmembrane helix</keyword>
<evidence type="ECO:0000313" key="3">
    <source>
        <dbReference type="Proteomes" id="UP001165498"/>
    </source>
</evidence>
<name>A0ABT1QP91_9GAMM</name>
<proteinExistence type="predicted"/>
<dbReference type="EMBL" id="JANFQO010000004">
    <property type="protein sequence ID" value="MCQ4164097.1"/>
    <property type="molecule type" value="Genomic_DNA"/>
</dbReference>
<keyword evidence="3" id="KW-1185">Reference proteome</keyword>
<dbReference type="Pfam" id="PF10002">
    <property type="entry name" value="DUF2243"/>
    <property type="match status" value="1"/>
</dbReference>
<sequence>MRALVQAGLLLGIGFGGFVDGIVLHQILQWHGMVSSALTPADLIAAKVNMFWDGIFHAGMWAFAGAGVLLLWRATRRAPLAGEGRRLVAAAVLGWALFNGIEGVVDHHLLDLHHVRDFVSRRLPWDLGFLAVSLVLGALSAPLALRRPRGA</sequence>
<feature type="transmembrane region" description="Helical" evidence="1">
    <location>
        <begin position="55"/>
        <end position="75"/>
    </location>
</feature>
<accession>A0ABT1QP91</accession>
<organism evidence="2 3">
    <name type="scientific">Tahibacter harae</name>
    <dbReference type="NCBI Taxonomy" id="2963937"/>
    <lineage>
        <taxon>Bacteria</taxon>
        <taxon>Pseudomonadati</taxon>
        <taxon>Pseudomonadota</taxon>
        <taxon>Gammaproteobacteria</taxon>
        <taxon>Lysobacterales</taxon>
        <taxon>Rhodanobacteraceae</taxon>
        <taxon>Tahibacter</taxon>
    </lineage>
</organism>
<reference evidence="2" key="1">
    <citation type="submission" date="2022-07" db="EMBL/GenBank/DDBJ databases">
        <title>Tahibacter sp., a new gammaproteobacterium isolated from the silt sample collected at pig farm.</title>
        <authorList>
            <person name="Chen H."/>
        </authorList>
    </citation>
    <scope>NUCLEOTIDE SEQUENCE</scope>
    <source>
        <strain evidence="2">P2K</strain>
    </source>
</reference>
<evidence type="ECO:0000256" key="1">
    <source>
        <dbReference type="SAM" id="Phobius"/>
    </source>
</evidence>
<protein>
    <submittedName>
        <fullName evidence="2">DUF2243 domain-containing protein</fullName>
    </submittedName>
</protein>
<keyword evidence="1" id="KW-0472">Membrane</keyword>